<evidence type="ECO:0000259" key="6">
    <source>
        <dbReference type="PROSITE" id="PS50937"/>
    </source>
</evidence>
<proteinExistence type="predicted"/>
<dbReference type="SMART" id="SM00422">
    <property type="entry name" value="HTH_MERR"/>
    <property type="match status" value="1"/>
</dbReference>
<dbReference type="RefSeq" id="WP_094025479.1">
    <property type="nucleotide sequence ID" value="NZ_NGAF01000005.1"/>
</dbReference>
<feature type="compositionally biased region" description="Pro residues" evidence="5">
    <location>
        <begin position="122"/>
        <end position="135"/>
    </location>
</feature>
<dbReference type="PROSITE" id="PS00552">
    <property type="entry name" value="HTH_MERR_1"/>
    <property type="match status" value="1"/>
</dbReference>
<dbReference type="Gene3D" id="1.10.1660.10">
    <property type="match status" value="1"/>
</dbReference>
<evidence type="ECO:0000256" key="1">
    <source>
        <dbReference type="ARBA" id="ARBA00022491"/>
    </source>
</evidence>
<evidence type="ECO:0000313" key="7">
    <source>
        <dbReference type="EMBL" id="OXR44785.1"/>
    </source>
</evidence>
<accession>A0A231H7G9</accession>
<keyword evidence="1" id="KW-0678">Repressor</keyword>
<keyword evidence="2" id="KW-0805">Transcription regulation</keyword>
<dbReference type="Proteomes" id="UP000215506">
    <property type="component" value="Unassembled WGS sequence"/>
</dbReference>
<feature type="region of interest" description="Disordered" evidence="5">
    <location>
        <begin position="116"/>
        <end position="135"/>
    </location>
</feature>
<dbReference type="Pfam" id="PF13411">
    <property type="entry name" value="MerR_1"/>
    <property type="match status" value="1"/>
</dbReference>
<dbReference type="PROSITE" id="PS50937">
    <property type="entry name" value="HTH_MERR_2"/>
    <property type="match status" value="1"/>
</dbReference>
<dbReference type="GO" id="GO:0003677">
    <property type="term" value="F:DNA binding"/>
    <property type="evidence" value="ECO:0007669"/>
    <property type="project" value="UniProtKB-KW"/>
</dbReference>
<dbReference type="PANTHER" id="PTHR30204">
    <property type="entry name" value="REDOX-CYCLING DRUG-SENSING TRANSCRIPTIONAL ACTIVATOR SOXR"/>
    <property type="match status" value="1"/>
</dbReference>
<keyword evidence="3" id="KW-0238">DNA-binding</keyword>
<name>A0A231H7G9_9NOCA</name>
<dbReference type="InterPro" id="IPR000551">
    <property type="entry name" value="MerR-type_HTH_dom"/>
</dbReference>
<keyword evidence="8" id="KW-1185">Reference proteome</keyword>
<sequence>MLIGELAARTGVTTRALRFYEEQGLLTSGRTAAGYREYEEDAVARVRNIRELLHLGFTVEDVRAFAPYLDRELPDVFPYEPRCASGYAAVGPPRVAELNERIARLTRLRDQLVSRMPWLDPEQPPGDEPVIPPEK</sequence>
<evidence type="ECO:0000256" key="5">
    <source>
        <dbReference type="SAM" id="MobiDB-lite"/>
    </source>
</evidence>
<reference evidence="7 8" key="1">
    <citation type="submission" date="2017-07" db="EMBL/GenBank/DDBJ databases">
        <title>First draft Genome Sequence of Nocardia cerradoensis isolated from human infection.</title>
        <authorList>
            <person name="Carrasco G."/>
        </authorList>
    </citation>
    <scope>NUCLEOTIDE SEQUENCE [LARGE SCALE GENOMIC DNA]</scope>
    <source>
        <strain evidence="7 8">CNM20130759</strain>
    </source>
</reference>
<keyword evidence="4" id="KW-0804">Transcription</keyword>
<evidence type="ECO:0000256" key="2">
    <source>
        <dbReference type="ARBA" id="ARBA00023015"/>
    </source>
</evidence>
<dbReference type="InterPro" id="IPR047057">
    <property type="entry name" value="MerR_fam"/>
</dbReference>
<evidence type="ECO:0000256" key="3">
    <source>
        <dbReference type="ARBA" id="ARBA00023125"/>
    </source>
</evidence>
<dbReference type="EMBL" id="NGAF01000005">
    <property type="protein sequence ID" value="OXR44785.1"/>
    <property type="molecule type" value="Genomic_DNA"/>
</dbReference>
<dbReference type="SUPFAM" id="SSF46955">
    <property type="entry name" value="Putative DNA-binding domain"/>
    <property type="match status" value="1"/>
</dbReference>
<feature type="domain" description="HTH merR-type" evidence="6">
    <location>
        <begin position="1"/>
        <end position="68"/>
    </location>
</feature>
<evidence type="ECO:0000256" key="4">
    <source>
        <dbReference type="ARBA" id="ARBA00023163"/>
    </source>
</evidence>
<dbReference type="AlphaFoldDB" id="A0A231H7G9"/>
<dbReference type="PANTHER" id="PTHR30204:SF69">
    <property type="entry name" value="MERR-FAMILY TRANSCRIPTIONAL REGULATOR"/>
    <property type="match status" value="1"/>
</dbReference>
<comment type="caution">
    <text evidence="7">The sequence shown here is derived from an EMBL/GenBank/DDBJ whole genome shotgun (WGS) entry which is preliminary data.</text>
</comment>
<dbReference type="InterPro" id="IPR009061">
    <property type="entry name" value="DNA-bd_dom_put_sf"/>
</dbReference>
<dbReference type="PRINTS" id="PR00040">
    <property type="entry name" value="HTHMERR"/>
</dbReference>
<gene>
    <name evidence="7" type="primary">hmrR_1</name>
    <name evidence="7" type="ORF">B7C42_02739</name>
</gene>
<evidence type="ECO:0000313" key="8">
    <source>
        <dbReference type="Proteomes" id="UP000215506"/>
    </source>
</evidence>
<dbReference type="GO" id="GO:0003700">
    <property type="term" value="F:DNA-binding transcription factor activity"/>
    <property type="evidence" value="ECO:0007669"/>
    <property type="project" value="InterPro"/>
</dbReference>
<protein>
    <submittedName>
        <fullName evidence="7">HTH-type transcriptional regulator HmrR</fullName>
    </submittedName>
</protein>
<organism evidence="7 8">
    <name type="scientific">Nocardia cerradoensis</name>
    <dbReference type="NCBI Taxonomy" id="85688"/>
    <lineage>
        <taxon>Bacteria</taxon>
        <taxon>Bacillati</taxon>
        <taxon>Actinomycetota</taxon>
        <taxon>Actinomycetes</taxon>
        <taxon>Mycobacteriales</taxon>
        <taxon>Nocardiaceae</taxon>
        <taxon>Nocardia</taxon>
    </lineage>
</organism>